<organism evidence="1 2">
    <name type="scientific">Aurantiacibacter xanthus</name>
    <dbReference type="NCBI Taxonomy" id="1784712"/>
    <lineage>
        <taxon>Bacteria</taxon>
        <taxon>Pseudomonadati</taxon>
        <taxon>Pseudomonadota</taxon>
        <taxon>Alphaproteobacteria</taxon>
        <taxon>Sphingomonadales</taxon>
        <taxon>Erythrobacteraceae</taxon>
        <taxon>Aurantiacibacter</taxon>
    </lineage>
</organism>
<keyword evidence="2" id="KW-1185">Reference proteome</keyword>
<name>A0A3A1P717_9SPHN</name>
<dbReference type="EMBL" id="QXFM01000059">
    <property type="protein sequence ID" value="RIV89594.1"/>
    <property type="molecule type" value="Genomic_DNA"/>
</dbReference>
<dbReference type="RefSeq" id="WP_119592160.1">
    <property type="nucleotide sequence ID" value="NZ_QXFM01000059.1"/>
</dbReference>
<comment type="caution">
    <text evidence="1">The sequence shown here is derived from an EMBL/GenBank/DDBJ whole genome shotgun (WGS) entry which is preliminary data.</text>
</comment>
<reference evidence="1 2" key="1">
    <citation type="submission" date="2018-08" db="EMBL/GenBank/DDBJ databases">
        <title>Erythrobacter zhengii sp.nov., a bacterium isolated from deep-sea sediment.</title>
        <authorList>
            <person name="Fang C."/>
            <person name="Wu Y.-H."/>
            <person name="Sun C."/>
            <person name="Wang H."/>
            <person name="Cheng H."/>
            <person name="Meng F.-X."/>
            <person name="Wang C.-S."/>
            <person name="Xu X.-W."/>
        </authorList>
    </citation>
    <scope>NUCLEOTIDE SEQUENCE [LARGE SCALE GENOMIC DNA]</scope>
    <source>
        <strain evidence="1 2">CCTCC AB 2015396</strain>
    </source>
</reference>
<dbReference type="AlphaFoldDB" id="A0A3A1P717"/>
<gene>
    <name evidence="1" type="ORF">D2V17_05860</name>
</gene>
<protein>
    <submittedName>
        <fullName evidence="1">Uncharacterized protein</fullName>
    </submittedName>
</protein>
<evidence type="ECO:0000313" key="1">
    <source>
        <dbReference type="EMBL" id="RIV89594.1"/>
    </source>
</evidence>
<dbReference type="OrthoDB" id="8452797at2"/>
<proteinExistence type="predicted"/>
<sequence length="247" mass="27790">MAIVFEGWRERRALKRWQRSVLGQALQHHGHSYFFAADAIFSFYDEEEKQRNCAQLHSLAMEIVAANNPMLAVREQLANYVLTFAPLMAAGMPEEGKEERGYTSTPYVSGQLRPHISKVADHIDELGRLRFSEPDISDEELASYCTNRASLLLFFCNGLNLISIALEDRIEKNDEWFAAFVEAAMVAAEDAIRQDIGLPSLLPGPIDSLAYSSFFQYVVSGEPDPFFAWAKAFPDKYLCGRGSLPPQ</sequence>
<accession>A0A3A1P717</accession>
<evidence type="ECO:0000313" key="2">
    <source>
        <dbReference type="Proteomes" id="UP000265366"/>
    </source>
</evidence>
<dbReference type="Proteomes" id="UP000265366">
    <property type="component" value="Unassembled WGS sequence"/>
</dbReference>